<dbReference type="EC" id="2.4.2.10" evidence="2 6"/>
<gene>
    <name evidence="6" type="primary">pyrE</name>
    <name evidence="8" type="ORF">ENO39_04675</name>
    <name evidence="9" type="ORF">IOK49_02895</name>
</gene>
<dbReference type="SUPFAM" id="SSF53271">
    <property type="entry name" value="PRTase-like"/>
    <property type="match status" value="1"/>
</dbReference>
<comment type="function">
    <text evidence="6">Catalyzes the transfer of a ribosyl phosphate group from 5-phosphoribose 1-diphosphate to orotate, leading to the formation of orotidine monophosphate (OMP).</text>
</comment>
<comment type="cofactor">
    <cofactor evidence="6">
        <name>Mg(2+)</name>
        <dbReference type="ChEBI" id="CHEBI:18420"/>
    </cofactor>
</comment>
<accession>A0A7C2ZTW5</accession>
<dbReference type="EMBL" id="JADEZV010000001">
    <property type="protein sequence ID" value="MBE9391025.1"/>
    <property type="molecule type" value="Genomic_DNA"/>
</dbReference>
<dbReference type="PANTHER" id="PTHR19278:SF9">
    <property type="entry name" value="URIDINE 5'-MONOPHOSPHATE SYNTHASE"/>
    <property type="match status" value="1"/>
</dbReference>
<dbReference type="PANTHER" id="PTHR19278">
    <property type="entry name" value="OROTATE PHOSPHORIBOSYLTRANSFERASE"/>
    <property type="match status" value="1"/>
</dbReference>
<organism evidence="8">
    <name type="scientific">Fervidicoccus fontis</name>
    <dbReference type="NCBI Taxonomy" id="683846"/>
    <lineage>
        <taxon>Archaea</taxon>
        <taxon>Thermoproteota</taxon>
        <taxon>Thermoprotei</taxon>
        <taxon>Fervidicoccales</taxon>
        <taxon>Fervidicoccaceae</taxon>
        <taxon>Fervidicoccus</taxon>
    </lineage>
</organism>
<evidence type="ECO:0000256" key="3">
    <source>
        <dbReference type="ARBA" id="ARBA00022676"/>
    </source>
</evidence>
<dbReference type="UniPathway" id="UPA00070">
    <property type="reaction ID" value="UER00119"/>
</dbReference>
<dbReference type="CDD" id="cd06223">
    <property type="entry name" value="PRTases_typeI"/>
    <property type="match status" value="1"/>
</dbReference>
<dbReference type="GO" id="GO:0019856">
    <property type="term" value="P:pyrimidine nucleobase biosynthetic process"/>
    <property type="evidence" value="ECO:0007669"/>
    <property type="project" value="TreeGrafter"/>
</dbReference>
<feature type="binding site" evidence="6">
    <location>
        <position position="117"/>
    </location>
    <ligand>
        <name>orotate</name>
        <dbReference type="ChEBI" id="CHEBI:30839"/>
    </ligand>
</feature>
<feature type="binding site" evidence="6">
    <location>
        <position position="88"/>
    </location>
    <ligand>
        <name>5-phospho-alpha-D-ribose 1-diphosphate</name>
        <dbReference type="ChEBI" id="CHEBI:58017"/>
        <note>ligand shared between dimeric partners</note>
    </ligand>
</feature>
<comment type="caution">
    <text evidence="8">The sequence shown here is derived from an EMBL/GenBank/DDBJ whole genome shotgun (WGS) entry which is preliminary data.</text>
</comment>
<name>A0A7C2ZTW5_9CREN</name>
<comment type="catalytic activity">
    <reaction evidence="6">
        <text>orotidine 5'-phosphate + diphosphate = orotate + 5-phospho-alpha-D-ribose 1-diphosphate</text>
        <dbReference type="Rhea" id="RHEA:10380"/>
        <dbReference type="ChEBI" id="CHEBI:30839"/>
        <dbReference type="ChEBI" id="CHEBI:33019"/>
        <dbReference type="ChEBI" id="CHEBI:57538"/>
        <dbReference type="ChEBI" id="CHEBI:58017"/>
        <dbReference type="EC" id="2.4.2.10"/>
    </reaction>
</comment>
<feature type="binding site" evidence="6">
    <location>
        <position position="94"/>
    </location>
    <ligand>
        <name>5-phospho-alpha-D-ribose 1-diphosphate</name>
        <dbReference type="ChEBI" id="CHEBI:58017"/>
        <note>ligand shared between dimeric partners</note>
    </ligand>
</feature>
<evidence type="ECO:0000256" key="5">
    <source>
        <dbReference type="ARBA" id="ARBA00022975"/>
    </source>
</evidence>
<feature type="binding site" evidence="6">
    <location>
        <position position="92"/>
    </location>
    <ligand>
        <name>5-phospho-alpha-D-ribose 1-diphosphate</name>
        <dbReference type="ChEBI" id="CHEBI:58017"/>
        <note>ligand shared between dimeric partners</note>
    </ligand>
</feature>
<comment type="caution">
    <text evidence="6">Lacks conserved residue(s) required for the propagation of feature annotation.</text>
</comment>
<comment type="similarity">
    <text evidence="6">Belongs to the purine/pyrimidine phosphoribosyltransferase family. PyrE subfamily.</text>
</comment>
<keyword evidence="6" id="KW-0460">Magnesium</keyword>
<comment type="pathway">
    <text evidence="1 6">Pyrimidine metabolism; UMP biosynthesis via de novo pathway; UMP from orotate: step 1/2.</text>
</comment>
<feature type="binding site" evidence="6">
    <location>
        <position position="145"/>
    </location>
    <ligand>
        <name>orotate</name>
        <dbReference type="ChEBI" id="CHEBI:30839"/>
    </ligand>
</feature>
<feature type="domain" description="Phosphoribosyltransferase" evidence="7">
    <location>
        <begin position="57"/>
        <end position="154"/>
    </location>
</feature>
<dbReference type="GO" id="GO:0044205">
    <property type="term" value="P:'de novo' UMP biosynthetic process"/>
    <property type="evidence" value="ECO:0007669"/>
    <property type="project" value="UniProtKB-UniRule"/>
</dbReference>
<keyword evidence="3 6" id="KW-0328">Glycosyltransferase</keyword>
<evidence type="ECO:0000256" key="4">
    <source>
        <dbReference type="ARBA" id="ARBA00022679"/>
    </source>
</evidence>
<dbReference type="Proteomes" id="UP000886076">
    <property type="component" value="Unassembled WGS sequence"/>
</dbReference>
<dbReference type="InterPro" id="IPR023031">
    <property type="entry name" value="OPRT"/>
</dbReference>
<protein>
    <recommendedName>
        <fullName evidence="2 6">Orotate phosphoribosyltransferase</fullName>
        <shortName evidence="6">OPRT</shortName>
        <shortName evidence="6">OPRTase</shortName>
        <ecNumber evidence="2 6">2.4.2.10</ecNumber>
    </recommendedName>
</protein>
<dbReference type="GO" id="GO:0004588">
    <property type="term" value="F:orotate phosphoribosyltransferase activity"/>
    <property type="evidence" value="ECO:0007669"/>
    <property type="project" value="UniProtKB-UniRule"/>
</dbReference>
<keyword evidence="4 6" id="KW-0808">Transferase</keyword>
<evidence type="ECO:0000256" key="1">
    <source>
        <dbReference type="ARBA" id="ARBA00004889"/>
    </source>
</evidence>
<dbReference type="InterPro" id="IPR000836">
    <property type="entry name" value="PRTase_dom"/>
</dbReference>
<evidence type="ECO:0000256" key="2">
    <source>
        <dbReference type="ARBA" id="ARBA00011971"/>
    </source>
</evidence>
<dbReference type="GeneID" id="12449354"/>
<proteinExistence type="inferred from homology"/>
<dbReference type="Proteomes" id="UP000652307">
    <property type="component" value="Unassembled WGS sequence"/>
</dbReference>
<feature type="binding site" description="in other chain" evidence="6">
    <location>
        <begin position="113"/>
        <end position="121"/>
    </location>
    <ligand>
        <name>5-phospho-alpha-D-ribose 1-diphosphate</name>
        <dbReference type="ChEBI" id="CHEBI:58017"/>
        <note>ligand shared between dimeric partners</note>
    </ligand>
</feature>
<dbReference type="NCBIfam" id="TIGR00336">
    <property type="entry name" value="pyrE"/>
    <property type="match status" value="1"/>
</dbReference>
<dbReference type="InterPro" id="IPR029057">
    <property type="entry name" value="PRTase-like"/>
</dbReference>
<dbReference type="EMBL" id="DSFH01000058">
    <property type="protein sequence ID" value="HEW64331.1"/>
    <property type="molecule type" value="Genomic_DNA"/>
</dbReference>
<evidence type="ECO:0000313" key="9">
    <source>
        <dbReference type="EMBL" id="MBE9391025.1"/>
    </source>
</evidence>
<sequence>MSGIAVEFLKNGIIKIGKFKLTSGIESPFYIDLRRLYSFPSLREKVVEEIVKRFPTDQADVIVGIATSGIALASFIGCKTGKPIAYVRLDRKEHGTQALLEGEVRNKKAVVVDDVATTGGSLEHAISAVKEMGGNVMFSVVVVDREQGAREKLKSIGVELYSLFTAKELFKELYESNTIDEKTYKEIQEYLSKY</sequence>
<reference evidence="8" key="1">
    <citation type="journal article" date="2020" name="mSystems">
        <title>Genome- and Community-Level Interaction Insights into Carbon Utilization and Element Cycling Functions of Hydrothermarchaeota in Hydrothermal Sediment.</title>
        <authorList>
            <person name="Zhou Z."/>
            <person name="Liu Y."/>
            <person name="Xu W."/>
            <person name="Pan J."/>
            <person name="Luo Z.H."/>
            <person name="Li M."/>
        </authorList>
    </citation>
    <scope>NUCLEOTIDE SEQUENCE [LARGE SCALE GENOMIC DNA]</scope>
    <source>
        <strain evidence="8">SpSt-1261</strain>
    </source>
</reference>
<dbReference type="InterPro" id="IPR004467">
    <property type="entry name" value="Or_phspho_trans_dom"/>
</dbReference>
<reference evidence="9" key="2">
    <citation type="submission" date="2020-10" db="EMBL/GenBank/DDBJ databases">
        <title>Fervidococcus fontis strain 3639Fd - the first crenarchaeon capable of growth on lipids.</title>
        <authorList>
            <person name="Kochetkova T.V."/>
            <person name="Elcheninov A.G."/>
            <person name="Toschakov S.V."/>
            <person name="Kublanov I.V."/>
        </authorList>
    </citation>
    <scope>NUCLEOTIDE SEQUENCE</scope>
    <source>
        <strain evidence="9">3639Fd</strain>
    </source>
</reference>
<evidence type="ECO:0000313" key="8">
    <source>
        <dbReference type="EMBL" id="HEW64331.1"/>
    </source>
</evidence>
<dbReference type="GO" id="GO:0000287">
    <property type="term" value="F:magnesium ion binding"/>
    <property type="evidence" value="ECO:0007669"/>
    <property type="project" value="UniProtKB-UniRule"/>
</dbReference>
<dbReference type="Pfam" id="PF00156">
    <property type="entry name" value="Pribosyltran"/>
    <property type="match status" value="1"/>
</dbReference>
<dbReference type="Gene3D" id="3.40.50.2020">
    <property type="match status" value="1"/>
</dbReference>
<evidence type="ECO:0000256" key="6">
    <source>
        <dbReference type="HAMAP-Rule" id="MF_01208"/>
    </source>
</evidence>
<dbReference type="AlphaFoldDB" id="A0A7C2ZTW5"/>
<dbReference type="HAMAP" id="MF_01208">
    <property type="entry name" value="PyrE"/>
    <property type="match status" value="1"/>
</dbReference>
<evidence type="ECO:0000259" key="7">
    <source>
        <dbReference type="Pfam" id="PF00156"/>
    </source>
</evidence>
<dbReference type="OMA" id="SPFFMNA"/>
<dbReference type="RefSeq" id="WP_014557423.1">
    <property type="nucleotide sequence ID" value="NZ_DSFH01000058.1"/>
</dbReference>
<comment type="subunit">
    <text evidence="6">Homodimer.</text>
</comment>
<keyword evidence="5 6" id="KW-0665">Pyrimidine biosynthesis</keyword>